<feature type="transmembrane region" description="Helical" evidence="1">
    <location>
        <begin position="347"/>
        <end position="365"/>
    </location>
</feature>
<feature type="transmembrane region" description="Helical" evidence="1">
    <location>
        <begin position="167"/>
        <end position="190"/>
    </location>
</feature>
<dbReference type="Proteomes" id="UP001519308">
    <property type="component" value="Unassembled WGS sequence"/>
</dbReference>
<dbReference type="EMBL" id="JAGGLL010000015">
    <property type="protein sequence ID" value="MBP2022320.1"/>
    <property type="molecule type" value="Genomic_DNA"/>
</dbReference>
<evidence type="ECO:0000313" key="3">
    <source>
        <dbReference type="Proteomes" id="UP001519308"/>
    </source>
</evidence>
<comment type="caution">
    <text evidence="2">The sequence shown here is derived from an EMBL/GenBank/DDBJ whole genome shotgun (WGS) entry which is preliminary data.</text>
</comment>
<feature type="transmembrane region" description="Helical" evidence="1">
    <location>
        <begin position="428"/>
        <end position="444"/>
    </location>
</feature>
<dbReference type="PANTHER" id="PTHR38454">
    <property type="entry name" value="INTEGRAL MEMBRANE PROTEIN-RELATED"/>
    <property type="match status" value="1"/>
</dbReference>
<dbReference type="RefSeq" id="WP_021283712.1">
    <property type="nucleotide sequence ID" value="NZ_JAGGLL010000015.1"/>
</dbReference>
<feature type="transmembrane region" description="Helical" evidence="1">
    <location>
        <begin position="27"/>
        <end position="48"/>
    </location>
</feature>
<feature type="transmembrane region" description="Helical" evidence="1">
    <location>
        <begin position="403"/>
        <end position="422"/>
    </location>
</feature>
<accession>A0ABS4K4Y5</accession>
<gene>
    <name evidence="2" type="ORF">J2Z44_002141</name>
</gene>
<name>A0ABS4K4Y5_9CLOT</name>
<feature type="transmembrane region" description="Helical" evidence="1">
    <location>
        <begin position="210"/>
        <end position="239"/>
    </location>
</feature>
<keyword evidence="1" id="KW-0812">Transmembrane</keyword>
<evidence type="ECO:0000256" key="1">
    <source>
        <dbReference type="SAM" id="Phobius"/>
    </source>
</evidence>
<keyword evidence="1" id="KW-0472">Membrane</keyword>
<proteinExistence type="predicted"/>
<feature type="transmembrane region" description="Helical" evidence="1">
    <location>
        <begin position="318"/>
        <end position="335"/>
    </location>
</feature>
<sequence>MKVLDNMKDKSSKIMHDLYNKGKDTKLLTFGIYTVLFCIIFLFSYIGFWQNGKSFVWAQIDGTTQHYPALIYLGKYFRKIIRGFLAGNFVVPMFDFNLGMGSDIIQTFHYYGLGDPLMLLSAVVPVKYSVYLYNGFIILRTYLSGITFLSMCFYFKKEQMPSVSGALIYVFSGFAVFSGIRHPYFINPMIYLPLIIIGLDKVLKKEKPHLFITMIFISAISSFYFFYMITVFIFIYAIVRFFDLVKENRVKELCAAFFRCVIFYIAGVLMAGIIFIPVVIGFLNSGRSKDSPIINLFSYDVEGYKNIFIKFLGPPFNWEYLGMAAIVLFCIVIMFTRRNHKYRTIRVLFLILSIFSIVPFFSYMMNGFGYVSGRWTFGFALLISFIVVEYLPYIFQITLKEKGVLFFVVCLYGTICITDKATRNVSNLFSLAMLALCFVVILLLQHEDNKKSFRYGYSAIALFIGINLIANCNFLFSPTISNYISQFENQKQVLGKIFDTPASSALPIPKGEFYRIDSSTNIVNNIPAIREYPGISIYYSLVNSSLADMHYELENWRAQPLFNISGVDARSAIETLSSVRYFSLETGRNDNIPFGFVESYSKQRGKKTDVVYENRYALPLGYTYSSFTSMDKYSQLNGLEKQDSMMQSVALPKRIEGFTEKEPNITLKKLEYEIEASKGVRLEDGKLVVSQDNAQMNIKFKGIENSETYIRFKNLEADDSPFYASINFQDGGKNFKALEKQSPWYFGQKNYSINLGYRTNPLESIIVTFPKRKTINLEDIEIYCQPMDNYPINAELLKSEPLENIKVLGNTIEGTVDLSSNKILCISIPWNSGWKAKVDGKDVEILKANNMFMGIPLVNGHHEVSLSYTTPGLKLGALSSLIGLIIFLVVVLGYKNKSNLVFKYKKK</sequence>
<dbReference type="PANTHER" id="PTHR38454:SF1">
    <property type="entry name" value="INTEGRAL MEMBRANE PROTEIN"/>
    <property type="match status" value="1"/>
</dbReference>
<keyword evidence="3" id="KW-1185">Reference proteome</keyword>
<feature type="transmembrane region" description="Helical" evidence="1">
    <location>
        <begin position="260"/>
        <end position="283"/>
    </location>
</feature>
<feature type="transmembrane region" description="Helical" evidence="1">
    <location>
        <begin position="456"/>
        <end position="476"/>
    </location>
</feature>
<feature type="transmembrane region" description="Helical" evidence="1">
    <location>
        <begin position="80"/>
        <end position="98"/>
    </location>
</feature>
<feature type="transmembrane region" description="Helical" evidence="1">
    <location>
        <begin position="371"/>
        <end position="391"/>
    </location>
</feature>
<feature type="transmembrane region" description="Helical" evidence="1">
    <location>
        <begin position="875"/>
        <end position="894"/>
    </location>
</feature>
<keyword evidence="1" id="KW-1133">Transmembrane helix</keyword>
<evidence type="ECO:0000313" key="2">
    <source>
        <dbReference type="EMBL" id="MBP2022320.1"/>
    </source>
</evidence>
<dbReference type="InterPro" id="IPR018580">
    <property type="entry name" value="Uncharacterised_YfhO"/>
</dbReference>
<organism evidence="2 3">
    <name type="scientific">Clostridium punense</name>
    <dbReference type="NCBI Taxonomy" id="1054297"/>
    <lineage>
        <taxon>Bacteria</taxon>
        <taxon>Bacillati</taxon>
        <taxon>Bacillota</taxon>
        <taxon>Clostridia</taxon>
        <taxon>Eubacteriales</taxon>
        <taxon>Clostridiaceae</taxon>
        <taxon>Clostridium</taxon>
    </lineage>
</organism>
<reference evidence="2 3" key="1">
    <citation type="submission" date="2021-03" db="EMBL/GenBank/DDBJ databases">
        <title>Genomic Encyclopedia of Type Strains, Phase IV (KMG-IV): sequencing the most valuable type-strain genomes for metagenomic binning, comparative biology and taxonomic classification.</title>
        <authorList>
            <person name="Goeker M."/>
        </authorList>
    </citation>
    <scope>NUCLEOTIDE SEQUENCE [LARGE SCALE GENOMIC DNA]</scope>
    <source>
        <strain evidence="2 3">DSM 28650</strain>
    </source>
</reference>
<dbReference type="Pfam" id="PF09586">
    <property type="entry name" value="YfhO"/>
    <property type="match status" value="1"/>
</dbReference>
<protein>
    <submittedName>
        <fullName evidence="2">Membrane protein YfhO</fullName>
    </submittedName>
</protein>
<feature type="transmembrane region" description="Helical" evidence="1">
    <location>
        <begin position="110"/>
        <end position="131"/>
    </location>
</feature>